<dbReference type="Proteomes" id="UP001172457">
    <property type="component" value="Chromosome 4"/>
</dbReference>
<dbReference type="AlphaFoldDB" id="A0AA38TP11"/>
<evidence type="ECO:0000313" key="1">
    <source>
        <dbReference type="EMBL" id="KAJ9554003.1"/>
    </source>
</evidence>
<accession>A0AA38TP11</accession>
<sequence length="84" mass="9988">MGSGEEEMYHFLCLKRSKQKKMAYMAGLRVFMDNLKKLIHGNHHPLFNNDPLIISKRPQFQLLYQELDIIQTLFSIHQHHQGRP</sequence>
<gene>
    <name evidence="1" type="ORF">OSB04_018048</name>
</gene>
<protein>
    <submittedName>
        <fullName evidence="1">Uncharacterized protein</fullName>
    </submittedName>
</protein>
<name>A0AA38TP11_9ASTR</name>
<keyword evidence="2" id="KW-1185">Reference proteome</keyword>
<proteinExistence type="predicted"/>
<organism evidence="1 2">
    <name type="scientific">Centaurea solstitialis</name>
    <name type="common">yellow star-thistle</name>
    <dbReference type="NCBI Taxonomy" id="347529"/>
    <lineage>
        <taxon>Eukaryota</taxon>
        <taxon>Viridiplantae</taxon>
        <taxon>Streptophyta</taxon>
        <taxon>Embryophyta</taxon>
        <taxon>Tracheophyta</taxon>
        <taxon>Spermatophyta</taxon>
        <taxon>Magnoliopsida</taxon>
        <taxon>eudicotyledons</taxon>
        <taxon>Gunneridae</taxon>
        <taxon>Pentapetalae</taxon>
        <taxon>asterids</taxon>
        <taxon>campanulids</taxon>
        <taxon>Asterales</taxon>
        <taxon>Asteraceae</taxon>
        <taxon>Carduoideae</taxon>
        <taxon>Cardueae</taxon>
        <taxon>Centaureinae</taxon>
        <taxon>Centaurea</taxon>
    </lineage>
</organism>
<evidence type="ECO:0000313" key="2">
    <source>
        <dbReference type="Proteomes" id="UP001172457"/>
    </source>
</evidence>
<reference evidence="1" key="1">
    <citation type="submission" date="2023-03" db="EMBL/GenBank/DDBJ databases">
        <title>Chromosome-scale reference genome and RAD-based genetic map of yellow starthistle (Centaurea solstitialis) reveal putative structural variation and QTLs associated with invader traits.</title>
        <authorList>
            <person name="Reatini B."/>
            <person name="Cang F.A."/>
            <person name="Jiang Q."/>
            <person name="Mckibben M.T.W."/>
            <person name="Barker M.S."/>
            <person name="Rieseberg L.H."/>
            <person name="Dlugosch K.M."/>
        </authorList>
    </citation>
    <scope>NUCLEOTIDE SEQUENCE</scope>
    <source>
        <strain evidence="1">CAN-66</strain>
        <tissue evidence="1">Leaf</tissue>
    </source>
</reference>
<comment type="caution">
    <text evidence="1">The sequence shown here is derived from an EMBL/GenBank/DDBJ whole genome shotgun (WGS) entry which is preliminary data.</text>
</comment>
<dbReference type="EMBL" id="JARYMX010000004">
    <property type="protein sequence ID" value="KAJ9554003.1"/>
    <property type="molecule type" value="Genomic_DNA"/>
</dbReference>